<comment type="similarity">
    <text evidence="1">Belongs to the UPF0166 family.</text>
</comment>
<dbReference type="EMBL" id="WNKU01000025">
    <property type="protein sequence ID" value="MTV50446.1"/>
    <property type="molecule type" value="Genomic_DNA"/>
</dbReference>
<dbReference type="PANTHER" id="PTHR35983">
    <property type="entry name" value="UPF0166 PROTEIN TM_0021"/>
    <property type="match status" value="1"/>
</dbReference>
<keyword evidence="3" id="KW-1185">Reference proteome</keyword>
<dbReference type="OrthoDB" id="9795599at2"/>
<name>A0A6I3SNZ5_HELMO</name>
<proteinExistence type="inferred from homology"/>
<dbReference type="InterPro" id="IPR011322">
    <property type="entry name" value="N-reg_PII-like_a/b"/>
</dbReference>
<dbReference type="PANTHER" id="PTHR35983:SF1">
    <property type="entry name" value="UPF0166 PROTEIN TM_0021"/>
    <property type="match status" value="1"/>
</dbReference>
<accession>A0A6I3SNZ5</accession>
<dbReference type="Gene3D" id="3.30.70.120">
    <property type="match status" value="1"/>
</dbReference>
<gene>
    <name evidence="2" type="ORF">GJ688_15915</name>
</gene>
<dbReference type="SUPFAM" id="SSF54913">
    <property type="entry name" value="GlnB-like"/>
    <property type="match status" value="1"/>
</dbReference>
<evidence type="ECO:0000313" key="2">
    <source>
        <dbReference type="EMBL" id="MTV50446.1"/>
    </source>
</evidence>
<dbReference type="AlphaFoldDB" id="A0A6I3SNZ5"/>
<comment type="caution">
    <text evidence="2">The sequence shown here is derived from an EMBL/GenBank/DDBJ whole genome shotgun (WGS) entry which is preliminary data.</text>
</comment>
<organism evidence="2 3">
    <name type="scientific">Heliobacterium mobile</name>
    <name type="common">Heliobacillus mobilis</name>
    <dbReference type="NCBI Taxonomy" id="28064"/>
    <lineage>
        <taxon>Bacteria</taxon>
        <taxon>Bacillati</taxon>
        <taxon>Bacillota</taxon>
        <taxon>Clostridia</taxon>
        <taxon>Eubacteriales</taxon>
        <taxon>Heliobacteriaceae</taxon>
        <taxon>Heliobacterium</taxon>
    </lineage>
</organism>
<protein>
    <submittedName>
        <fullName evidence="2">DUF190 domain-containing protein</fullName>
    </submittedName>
</protein>
<dbReference type="RefSeq" id="WP_155477531.1">
    <property type="nucleotide sequence ID" value="NZ_WNKU01000025.1"/>
</dbReference>
<dbReference type="InterPro" id="IPR015867">
    <property type="entry name" value="N-reg_PII/ATP_PRibTrfase_C"/>
</dbReference>
<dbReference type="Pfam" id="PF02641">
    <property type="entry name" value="DUF190"/>
    <property type="match status" value="1"/>
</dbReference>
<reference evidence="2 3" key="1">
    <citation type="submission" date="2019-11" db="EMBL/GenBank/DDBJ databases">
        <title>Whole-genome sequence of a the green, strictly anaerobic photosynthetic bacterium Heliobacillus mobilis DSM 6151.</title>
        <authorList>
            <person name="Kyndt J.A."/>
            <person name="Meyer T.E."/>
        </authorList>
    </citation>
    <scope>NUCLEOTIDE SEQUENCE [LARGE SCALE GENOMIC DNA]</scope>
    <source>
        <strain evidence="2 3">DSM 6151</strain>
    </source>
</reference>
<evidence type="ECO:0000256" key="1">
    <source>
        <dbReference type="ARBA" id="ARBA00010554"/>
    </source>
</evidence>
<sequence>MKLLKPGKAKLLKIFVGETEKFENTSLYHAILLKLKEKGLAGVTVSRGVESFGAANRIRTTRILDLSADLPMIIEAVDTSENIEQVLPEISAMVKKGLVITFDVDVIKQG</sequence>
<dbReference type="InterPro" id="IPR003793">
    <property type="entry name" value="UPF0166"/>
</dbReference>
<evidence type="ECO:0000313" key="3">
    <source>
        <dbReference type="Proteomes" id="UP000430670"/>
    </source>
</evidence>
<dbReference type="Proteomes" id="UP000430670">
    <property type="component" value="Unassembled WGS sequence"/>
</dbReference>